<proteinExistence type="predicted"/>
<keyword evidence="3" id="KW-1185">Reference proteome</keyword>
<reference evidence="2 3" key="1">
    <citation type="submission" date="2015-03" db="EMBL/GenBank/DDBJ databases">
        <title>Draft Genome Sequence of Burkholderia andropogonis type strain ICMP2807, isolated from Sorghum bicolor.</title>
        <authorList>
            <person name="Lopes-Santos L."/>
            <person name="Castro D.B."/>
            <person name="Ottoboni L.M."/>
            <person name="Park D."/>
            <person name="Weirc B.S."/>
            <person name="Destefano S.A."/>
        </authorList>
    </citation>
    <scope>NUCLEOTIDE SEQUENCE [LARGE SCALE GENOMIC DNA]</scope>
    <source>
        <strain evidence="2 3">ICMP2807</strain>
    </source>
</reference>
<dbReference type="InterPro" id="IPR037401">
    <property type="entry name" value="SnoaL-like"/>
</dbReference>
<dbReference type="RefSeq" id="WP_036008045.1">
    <property type="nucleotide sequence ID" value="NZ_CADFGU010000001.1"/>
</dbReference>
<dbReference type="Proteomes" id="UP000033618">
    <property type="component" value="Unassembled WGS sequence"/>
</dbReference>
<sequence length="195" mass="22147">MSAPQASVAGAADYAALVRRVEALEAESDIRKIQARYMFLCDTPLPEYAVENDMARIDLILQLYTEDAVWEGVGEYYDNQFGRAVGKAAIRSHFEAFWGQKKDPALILNCHYLTSEQIHVHADGLTADGQWVHMQPWLFSDGKALLRSSRLNNLFRKETDGHWRITRTRTENVFVAPLSPTWASDYPSQSILMKP</sequence>
<dbReference type="Pfam" id="PF13577">
    <property type="entry name" value="SnoaL_4"/>
    <property type="match status" value="1"/>
</dbReference>
<evidence type="ECO:0000313" key="3">
    <source>
        <dbReference type="Proteomes" id="UP000033618"/>
    </source>
</evidence>
<dbReference type="STRING" id="28092.WM40_10680"/>
<dbReference type="SUPFAM" id="SSF54427">
    <property type="entry name" value="NTF2-like"/>
    <property type="match status" value="1"/>
</dbReference>
<dbReference type="AlphaFoldDB" id="A0A0F5K0F5"/>
<accession>A0A0F5K0F5</accession>
<dbReference type="OrthoDB" id="8686501at2"/>
<dbReference type="EMBL" id="LAQU01000009">
    <property type="protein sequence ID" value="KKB63591.1"/>
    <property type="molecule type" value="Genomic_DNA"/>
</dbReference>
<dbReference type="Gene3D" id="3.10.450.50">
    <property type="match status" value="1"/>
</dbReference>
<dbReference type="InterPro" id="IPR032710">
    <property type="entry name" value="NTF2-like_dom_sf"/>
</dbReference>
<keyword evidence="2" id="KW-0413">Isomerase</keyword>
<organism evidence="2 3">
    <name type="scientific">Robbsia andropogonis</name>
    <dbReference type="NCBI Taxonomy" id="28092"/>
    <lineage>
        <taxon>Bacteria</taxon>
        <taxon>Pseudomonadati</taxon>
        <taxon>Pseudomonadota</taxon>
        <taxon>Betaproteobacteria</taxon>
        <taxon>Burkholderiales</taxon>
        <taxon>Burkholderiaceae</taxon>
        <taxon>Robbsia</taxon>
    </lineage>
</organism>
<name>A0A0F5K0F5_9BURK</name>
<comment type="caution">
    <text evidence="2">The sequence shown here is derived from an EMBL/GenBank/DDBJ whole genome shotgun (WGS) entry which is preliminary data.</text>
</comment>
<protein>
    <submittedName>
        <fullName evidence="2">Ketosteroid isomerase</fullName>
    </submittedName>
</protein>
<evidence type="ECO:0000313" key="2">
    <source>
        <dbReference type="EMBL" id="KKB63591.1"/>
    </source>
</evidence>
<evidence type="ECO:0000259" key="1">
    <source>
        <dbReference type="Pfam" id="PF13577"/>
    </source>
</evidence>
<dbReference type="GO" id="GO:0016853">
    <property type="term" value="F:isomerase activity"/>
    <property type="evidence" value="ECO:0007669"/>
    <property type="project" value="UniProtKB-KW"/>
</dbReference>
<dbReference type="PATRIC" id="fig|28092.6.peg.2518"/>
<feature type="domain" description="SnoaL-like" evidence="1">
    <location>
        <begin position="23"/>
        <end position="169"/>
    </location>
</feature>
<gene>
    <name evidence="2" type="ORF">WM40_10680</name>
</gene>